<keyword evidence="1" id="KW-0846">Cobalamin</keyword>
<dbReference type="RefSeq" id="WP_128985750.1">
    <property type="nucleotide sequence ID" value="NZ_PDJZ01000002.1"/>
</dbReference>
<dbReference type="EMBL" id="PDJZ01000002">
    <property type="protein sequence ID" value="RXJ85524.1"/>
    <property type="molecule type" value="Genomic_DNA"/>
</dbReference>
<dbReference type="GO" id="GO:0050097">
    <property type="term" value="F:methylaspartate mutase activity"/>
    <property type="evidence" value="ECO:0007669"/>
    <property type="project" value="InterPro"/>
</dbReference>
<reference evidence="4 5" key="1">
    <citation type="submission" date="2017-10" db="EMBL/GenBank/DDBJ databases">
        <title>Genomics of the genus Arcobacter.</title>
        <authorList>
            <person name="Perez-Cataluna A."/>
            <person name="Figueras M.J."/>
        </authorList>
    </citation>
    <scope>NUCLEOTIDE SEQUENCE [LARGE SCALE GENOMIC DNA]</scope>
    <source>
        <strain evidence="4 5">F26</strain>
    </source>
</reference>
<evidence type="ECO:0000313" key="5">
    <source>
        <dbReference type="Proteomes" id="UP000290870"/>
    </source>
</evidence>
<evidence type="ECO:0000256" key="3">
    <source>
        <dbReference type="ARBA" id="ARBA00023285"/>
    </source>
</evidence>
<keyword evidence="2" id="KW-0413">Isomerase</keyword>
<evidence type="ECO:0000313" key="4">
    <source>
        <dbReference type="EMBL" id="RXJ85524.1"/>
    </source>
</evidence>
<name>A0A4Q0ZG95_9BACT</name>
<sequence>MSLLQEERNIIVQNKYADNFDFAEIEEFIKNASKNLFISHHFKNSKKMLVQPRGGFPTYKKMFSLYEFFVGADVDVLPCTIDSNTRLNDYATSAKMLKLSEENEVDMLNGYPLVNHGYRTTRKMMTHFDKPISLRHGTPDARLLIETALASGIFEIEGGPITYLLPYSKNFPLDKAFMYWKYVERICANYSKLNEPINRESFGPLTATLVPPCVTIVIQLCEMLLSLEEGVKSFSVSFSQTGSMIQDIVTAKVLRKMAKVYAEQIGCADARINLVYHQWMGAFPSNKDFSESLINTSTVIAMMVKADKIITKTRDEAFGIPTRESNAKTVANTQYTLRMLHGIPDITDEMEEEILTEEVKSIMEAVFNDKADTLWRKVFNSIKAGIIDVPYSPHIINHNEVVTVRDKNKNIRIIKRGNLPISDRCFEYEKSKCDLNKDASSIVNDIIHDIGIMQW</sequence>
<dbReference type="CDD" id="cd00245">
    <property type="entry name" value="Glm_e"/>
    <property type="match status" value="1"/>
</dbReference>
<dbReference type="PIRSF" id="PIRSF001495">
    <property type="entry name" value="Met_asp_mut_epsi"/>
    <property type="match status" value="1"/>
</dbReference>
<evidence type="ECO:0000256" key="2">
    <source>
        <dbReference type="ARBA" id="ARBA00023235"/>
    </source>
</evidence>
<dbReference type="GO" id="GO:0019670">
    <property type="term" value="P:anaerobic L-glutamate catabolic process"/>
    <property type="evidence" value="ECO:0007669"/>
    <property type="project" value="InterPro"/>
</dbReference>
<protein>
    <submittedName>
        <fullName evidence="4">Methylaspartate mutase</fullName>
    </submittedName>
</protein>
<dbReference type="GO" id="GO:0031419">
    <property type="term" value="F:cobalamin binding"/>
    <property type="evidence" value="ECO:0007669"/>
    <property type="project" value="UniProtKB-KW"/>
</dbReference>
<dbReference type="InterPro" id="IPR006396">
    <property type="entry name" value="Glu_mut_E"/>
</dbReference>
<organism evidence="4 5">
    <name type="scientific">Arcobacter cloacae</name>
    <dbReference type="NCBI Taxonomy" id="1054034"/>
    <lineage>
        <taxon>Bacteria</taxon>
        <taxon>Pseudomonadati</taxon>
        <taxon>Campylobacterota</taxon>
        <taxon>Epsilonproteobacteria</taxon>
        <taxon>Campylobacterales</taxon>
        <taxon>Arcobacteraceae</taxon>
        <taxon>Arcobacter</taxon>
    </lineage>
</organism>
<comment type="caution">
    <text evidence="4">The sequence shown here is derived from an EMBL/GenBank/DDBJ whole genome shotgun (WGS) entry which is preliminary data.</text>
</comment>
<dbReference type="OrthoDB" id="5332339at2"/>
<dbReference type="Gene3D" id="3.20.20.240">
    <property type="entry name" value="Methylmalonyl-CoA mutase"/>
    <property type="match status" value="1"/>
</dbReference>
<evidence type="ECO:0000256" key="1">
    <source>
        <dbReference type="ARBA" id="ARBA00022628"/>
    </source>
</evidence>
<dbReference type="Pfam" id="PF06368">
    <property type="entry name" value="Met_asp_mut_E"/>
    <property type="match status" value="1"/>
</dbReference>
<accession>A0A4Q0ZG95</accession>
<keyword evidence="3" id="KW-0170">Cobalt</keyword>
<proteinExistence type="predicted"/>
<dbReference type="Proteomes" id="UP000290870">
    <property type="component" value="Unassembled WGS sequence"/>
</dbReference>
<dbReference type="AlphaFoldDB" id="A0A4Q0ZG95"/>
<dbReference type="InterPro" id="IPR016176">
    <property type="entry name" value="Cbl-dep_enz_cat"/>
</dbReference>
<gene>
    <name evidence="4" type="ORF">CRU90_02795</name>
</gene>
<dbReference type="SUPFAM" id="SSF51703">
    <property type="entry name" value="Cobalamin (vitamin B12)-dependent enzymes"/>
    <property type="match status" value="1"/>
</dbReference>